<name>A0A6J7RMW5_9ZZZZ</name>
<proteinExistence type="predicted"/>
<dbReference type="EMBL" id="CAFABE010000013">
    <property type="protein sequence ID" value="CAB4821914.1"/>
    <property type="molecule type" value="Genomic_DNA"/>
</dbReference>
<feature type="transmembrane region" description="Helical" evidence="2">
    <location>
        <begin position="7"/>
        <end position="26"/>
    </location>
</feature>
<keyword evidence="2" id="KW-1133">Transmembrane helix</keyword>
<evidence type="ECO:0000313" key="5">
    <source>
        <dbReference type="EMBL" id="CAB5030167.1"/>
    </source>
</evidence>
<gene>
    <name evidence="3" type="ORF">UFOPK3164_00477</name>
    <name evidence="4" type="ORF">UFOPK3427_00248</name>
    <name evidence="5" type="ORF">UFOPK4112_01557</name>
</gene>
<feature type="transmembrane region" description="Helical" evidence="2">
    <location>
        <begin position="119"/>
        <end position="139"/>
    </location>
</feature>
<keyword evidence="2" id="KW-0472">Membrane</keyword>
<protein>
    <submittedName>
        <fullName evidence="5">Unannotated protein</fullName>
    </submittedName>
</protein>
<evidence type="ECO:0000313" key="4">
    <source>
        <dbReference type="EMBL" id="CAB4862064.1"/>
    </source>
</evidence>
<feature type="compositionally biased region" description="Low complexity" evidence="1">
    <location>
        <begin position="172"/>
        <end position="211"/>
    </location>
</feature>
<evidence type="ECO:0000256" key="1">
    <source>
        <dbReference type="SAM" id="MobiDB-lite"/>
    </source>
</evidence>
<feature type="region of interest" description="Disordered" evidence="1">
    <location>
        <begin position="152"/>
        <end position="211"/>
    </location>
</feature>
<evidence type="ECO:0000256" key="2">
    <source>
        <dbReference type="SAM" id="Phobius"/>
    </source>
</evidence>
<reference evidence="5" key="1">
    <citation type="submission" date="2020-05" db="EMBL/GenBank/DDBJ databases">
        <authorList>
            <person name="Chiriac C."/>
            <person name="Salcher M."/>
            <person name="Ghai R."/>
            <person name="Kavagutti S V."/>
        </authorList>
    </citation>
    <scope>NUCLEOTIDE SEQUENCE</scope>
</reference>
<keyword evidence="2" id="KW-0812">Transmembrane</keyword>
<organism evidence="5">
    <name type="scientific">freshwater metagenome</name>
    <dbReference type="NCBI Taxonomy" id="449393"/>
    <lineage>
        <taxon>unclassified sequences</taxon>
        <taxon>metagenomes</taxon>
        <taxon>ecological metagenomes</taxon>
    </lineage>
</organism>
<sequence>MSLNWKQVVASVCGAVFAAVILSRLVGALGTVLAVAIGSAVATIGSSLVFGSLEKGHQKVKALVESDARSSLADSSSVSPPPPLNLEAPIEVSGEATVLPAKPAPPPLHGAPWSKSRRWPVIAVIGLVFVVSMGTITVIELAAGKPMTSIVNGSSGSSGDTSIGNIFGTNPSTTTTTSTTKPDTSTTTSSTTTSSTTTTSTSTTTTTTTQP</sequence>
<evidence type="ECO:0000313" key="3">
    <source>
        <dbReference type="EMBL" id="CAB4821914.1"/>
    </source>
</evidence>
<accession>A0A6J7RMW5</accession>
<dbReference type="EMBL" id="CAFBLT010000001">
    <property type="protein sequence ID" value="CAB4862064.1"/>
    <property type="molecule type" value="Genomic_DNA"/>
</dbReference>
<feature type="transmembrane region" description="Helical" evidence="2">
    <location>
        <begin position="32"/>
        <end position="53"/>
    </location>
</feature>
<dbReference type="AlphaFoldDB" id="A0A6J7RMW5"/>
<feature type="compositionally biased region" description="Polar residues" evidence="1">
    <location>
        <begin position="160"/>
        <end position="171"/>
    </location>
</feature>
<dbReference type="EMBL" id="CAFBPM010000020">
    <property type="protein sequence ID" value="CAB5030167.1"/>
    <property type="molecule type" value="Genomic_DNA"/>
</dbReference>